<dbReference type="GO" id="GO:0005737">
    <property type="term" value="C:cytoplasm"/>
    <property type="evidence" value="ECO:0007669"/>
    <property type="project" value="TreeGrafter"/>
</dbReference>
<accession>A0A4Q4ZFI5</accession>
<dbReference type="InterPro" id="IPR051783">
    <property type="entry name" value="NAD(P)-dependent_oxidoreduct"/>
</dbReference>
<feature type="domain" description="NAD-dependent epimerase/dehydratase" evidence="1">
    <location>
        <begin position="4"/>
        <end position="224"/>
    </location>
</feature>
<protein>
    <submittedName>
        <fullName evidence="2">NAD-dependent epimerase/dehydratase family protein</fullName>
    </submittedName>
</protein>
<dbReference type="GO" id="GO:0004029">
    <property type="term" value="F:aldehyde dehydrogenase (NAD+) activity"/>
    <property type="evidence" value="ECO:0007669"/>
    <property type="project" value="TreeGrafter"/>
</dbReference>
<dbReference type="InterPro" id="IPR036291">
    <property type="entry name" value="NAD(P)-bd_dom_sf"/>
</dbReference>
<reference evidence="2 3" key="1">
    <citation type="submission" date="2019-01" db="EMBL/GenBank/DDBJ databases">
        <title>Nocardioides guangzhouensis sp. nov., an actinobacterium isolated from soil.</title>
        <authorList>
            <person name="Fu Y."/>
            <person name="Cai Y."/>
            <person name="Lin Z."/>
            <person name="Chen P."/>
        </authorList>
    </citation>
    <scope>NUCLEOTIDE SEQUENCE [LARGE SCALE GENOMIC DNA]</scope>
    <source>
        <strain evidence="2 3">130</strain>
    </source>
</reference>
<dbReference type="PANTHER" id="PTHR48079:SF6">
    <property type="entry name" value="NAD(P)-BINDING DOMAIN-CONTAINING PROTEIN-RELATED"/>
    <property type="match status" value="1"/>
</dbReference>
<keyword evidence="3" id="KW-1185">Reference proteome</keyword>
<name>A0A4Q4ZFI5_9ACTN</name>
<dbReference type="PANTHER" id="PTHR48079">
    <property type="entry name" value="PROTEIN YEEZ"/>
    <property type="match status" value="1"/>
</dbReference>
<dbReference type="AlphaFoldDB" id="A0A4Q4ZFI5"/>
<evidence type="ECO:0000313" key="2">
    <source>
        <dbReference type="EMBL" id="RYP86930.1"/>
    </source>
</evidence>
<evidence type="ECO:0000313" key="3">
    <source>
        <dbReference type="Proteomes" id="UP000295198"/>
    </source>
</evidence>
<dbReference type="OrthoDB" id="9801785at2"/>
<dbReference type="InterPro" id="IPR001509">
    <property type="entry name" value="Epimerase_deHydtase"/>
</dbReference>
<dbReference type="Gene3D" id="3.40.50.720">
    <property type="entry name" value="NAD(P)-binding Rossmann-like Domain"/>
    <property type="match status" value="1"/>
</dbReference>
<dbReference type="SUPFAM" id="SSF51735">
    <property type="entry name" value="NAD(P)-binding Rossmann-fold domains"/>
    <property type="match status" value="1"/>
</dbReference>
<proteinExistence type="predicted"/>
<evidence type="ECO:0000259" key="1">
    <source>
        <dbReference type="Pfam" id="PF01370"/>
    </source>
</evidence>
<dbReference type="RefSeq" id="WP_134716039.1">
    <property type="nucleotide sequence ID" value="NZ_SDKM01000009.1"/>
</dbReference>
<dbReference type="Pfam" id="PF01370">
    <property type="entry name" value="Epimerase"/>
    <property type="match status" value="1"/>
</dbReference>
<dbReference type="EMBL" id="SDKM01000009">
    <property type="protein sequence ID" value="RYP86930.1"/>
    <property type="molecule type" value="Genomic_DNA"/>
</dbReference>
<organism evidence="2 3">
    <name type="scientific">Nocardioides guangzhouensis</name>
    <dbReference type="NCBI Taxonomy" id="2497878"/>
    <lineage>
        <taxon>Bacteria</taxon>
        <taxon>Bacillati</taxon>
        <taxon>Actinomycetota</taxon>
        <taxon>Actinomycetes</taxon>
        <taxon>Propionibacteriales</taxon>
        <taxon>Nocardioidaceae</taxon>
        <taxon>Nocardioides</taxon>
    </lineage>
</organism>
<comment type="caution">
    <text evidence="2">The sequence shown here is derived from an EMBL/GenBank/DDBJ whole genome shotgun (WGS) entry which is preliminary data.</text>
</comment>
<dbReference type="Proteomes" id="UP000295198">
    <property type="component" value="Unassembled WGS sequence"/>
</dbReference>
<sequence>MTVVLLTGASGFLGIHLLQRLLDGGHQVRAFVRTPAKLHQHLALLGVDPDDTRIDVVAGDMTDAATVREAARGCHQVIHAAATFSYRRRDAERMLRENKVGTSTVLDAAIEAGCTGIVHVSSIVALLRPGATLDHRSPLGVTLGPYTRSKVESEQVARDRQETGAPVAIVNPGAILGPDDPYLGESNEVVCRILRGRLPTWTRGALQWVDVRDAADVVVAALERAGRRYLVPGETVVLPHQTLRTVTGRRLPAIPVSHKVALPLLQLGYTTGWSFLPHMVEGSRVIALDTRVDYSASVADLGVDGRSLAESMTDTVRWLVGAGHLSARAAGRCLETEQPSA</sequence>
<gene>
    <name evidence="2" type="ORF">EKO23_08165</name>
</gene>